<feature type="domain" description="Electron transfer flavoprotein alpha/beta-subunit N-terminal" evidence="1">
    <location>
        <begin position="39"/>
        <end position="202"/>
    </location>
</feature>
<evidence type="ECO:0000313" key="2">
    <source>
        <dbReference type="EMBL" id="KUG28919.1"/>
    </source>
</evidence>
<reference evidence="2" key="1">
    <citation type="journal article" date="2015" name="Proc. Natl. Acad. Sci. U.S.A.">
        <title>Networks of energetic and metabolic interactions define dynamics in microbial communities.</title>
        <authorList>
            <person name="Embree M."/>
            <person name="Liu J.K."/>
            <person name="Al-Bassam M.M."/>
            <person name="Zengler K."/>
        </authorList>
    </citation>
    <scope>NUCLEOTIDE SEQUENCE</scope>
</reference>
<dbReference type="AlphaFoldDB" id="A0A0W8G707"/>
<evidence type="ECO:0000259" key="1">
    <source>
        <dbReference type="Pfam" id="PF01012"/>
    </source>
</evidence>
<proteinExistence type="predicted"/>
<accession>A0A0W8G707</accession>
<organism evidence="2">
    <name type="scientific">hydrocarbon metagenome</name>
    <dbReference type="NCBI Taxonomy" id="938273"/>
    <lineage>
        <taxon>unclassified sequences</taxon>
        <taxon>metagenomes</taxon>
        <taxon>ecological metagenomes</taxon>
    </lineage>
</organism>
<protein>
    <submittedName>
        <fullName evidence="2">Electron transfer flavoprotein beta subunit-like protein</fullName>
    </submittedName>
</protein>
<name>A0A0W8G707_9ZZZZ</name>
<dbReference type="Pfam" id="PF01012">
    <property type="entry name" value="ETF"/>
    <property type="match status" value="1"/>
</dbReference>
<dbReference type="SUPFAM" id="SSF52402">
    <property type="entry name" value="Adenine nucleotide alpha hydrolases-like"/>
    <property type="match status" value="1"/>
</dbReference>
<dbReference type="InterPro" id="IPR014729">
    <property type="entry name" value="Rossmann-like_a/b/a_fold"/>
</dbReference>
<sequence length="269" mass="28251">MSTDFHIVVCGGIVPDPLQTLEPVSTPAGPGLKNEMMLPAILDPWASHALFEAAHLAKAAPGSKVWLVSLGPKAKLQQVMMSVAQKAPFELVVCDGPGGGFTESAEVAEALAGAIEAIPGLDKTKLLLFGGWQSASRGTGTTMQLVGERLGITEQFQGVDRLTVGADGSLEIMERVEGGAYQVSVCQGAPAVLGWATGELPEPPNNPQVGMQNMRLIMPALQKARPAKVGADGVTFAAVELPRQRRETRIVKDTPAEDIAREIVAWIGG</sequence>
<comment type="caution">
    <text evidence="2">The sequence shown here is derived from an EMBL/GenBank/DDBJ whole genome shotgun (WGS) entry which is preliminary data.</text>
</comment>
<dbReference type="Gene3D" id="3.40.50.620">
    <property type="entry name" value="HUPs"/>
    <property type="match status" value="1"/>
</dbReference>
<dbReference type="InterPro" id="IPR014730">
    <property type="entry name" value="ETF_a/b_N"/>
</dbReference>
<dbReference type="EMBL" id="LNQE01000154">
    <property type="protein sequence ID" value="KUG28919.1"/>
    <property type="molecule type" value="Genomic_DNA"/>
</dbReference>
<gene>
    <name evidence="2" type="ORF">ASZ90_001201</name>
</gene>